<gene>
    <name evidence="1" type="ORF">C1H71_02535</name>
</gene>
<dbReference type="RefSeq" id="WP_130105165.1">
    <property type="nucleotide sequence ID" value="NZ_CP025781.1"/>
</dbReference>
<accession>A0A7G3G5S0</accession>
<keyword evidence="2" id="KW-1185">Reference proteome</keyword>
<organism evidence="1 2">
    <name type="scientific">Iodobacter fluviatilis</name>
    <dbReference type="NCBI Taxonomy" id="537"/>
    <lineage>
        <taxon>Bacteria</taxon>
        <taxon>Pseudomonadati</taxon>
        <taxon>Pseudomonadota</taxon>
        <taxon>Betaproteobacteria</taxon>
        <taxon>Neisseriales</taxon>
        <taxon>Chitinibacteraceae</taxon>
        <taxon>Iodobacter</taxon>
    </lineage>
</organism>
<dbReference type="AlphaFoldDB" id="A0A7G3G5S0"/>
<evidence type="ECO:0000313" key="2">
    <source>
        <dbReference type="Proteomes" id="UP000515917"/>
    </source>
</evidence>
<proteinExistence type="predicted"/>
<sequence>MRLLHKLTGLLRRCVVSQQRCDTRLAQLSQQGQVLSAELDGLDAQRSAIKQLLHSQRPQDCVMNRGELFAMQRRLAVLRRQLHMLAFQEGRVREQLQLLQTEKEAVLLQRQYWLRKQDKYERWGKIQRQAWRLYQLRQEESEAQERVTWGK</sequence>
<dbReference type="Proteomes" id="UP000515917">
    <property type="component" value="Chromosome"/>
</dbReference>
<dbReference type="InterPro" id="IPR002954">
    <property type="entry name" value="Salm_SPAgM"/>
</dbReference>
<protein>
    <submittedName>
        <fullName evidence="1">Type III needle complex assembly protein</fullName>
    </submittedName>
</protein>
<dbReference type="Pfam" id="PF02090">
    <property type="entry name" value="SPAM"/>
    <property type="match status" value="1"/>
</dbReference>
<name>A0A7G3G5S0_9NEIS</name>
<dbReference type="KEGG" id="ifl:C1H71_02535"/>
<dbReference type="PRINTS" id="PR01227">
    <property type="entry name" value="SSPAMPROTEIN"/>
</dbReference>
<reference evidence="1 2" key="1">
    <citation type="submission" date="2018-01" db="EMBL/GenBank/DDBJ databases">
        <title>Genome sequence of Iodobacter sp. strain PCH194 isolated from Indian Trans-Himalaya.</title>
        <authorList>
            <person name="Kumar V."/>
            <person name="Thakur V."/>
            <person name="Kumar S."/>
            <person name="Singh D."/>
        </authorList>
    </citation>
    <scope>NUCLEOTIDE SEQUENCE [LARGE SCALE GENOMIC DNA]</scope>
    <source>
        <strain evidence="1 2">PCH194</strain>
    </source>
</reference>
<dbReference type="EMBL" id="CP025781">
    <property type="protein sequence ID" value="QBC42544.1"/>
    <property type="molecule type" value="Genomic_DNA"/>
</dbReference>
<evidence type="ECO:0000313" key="1">
    <source>
        <dbReference type="EMBL" id="QBC42544.1"/>
    </source>
</evidence>